<keyword evidence="3" id="KW-0813">Transport</keyword>
<dbReference type="RefSeq" id="WP_139687207.1">
    <property type="nucleotide sequence ID" value="NZ_WEHW01000011.1"/>
</dbReference>
<gene>
    <name evidence="9" type="ORF">GBM96_04845</name>
</gene>
<evidence type="ECO:0000256" key="4">
    <source>
        <dbReference type="ARBA" id="ARBA00022475"/>
    </source>
</evidence>
<dbReference type="AlphaFoldDB" id="A0AAI9SDP6"/>
<keyword evidence="10" id="KW-1185">Reference proteome</keyword>
<name>A0AAI9SDP6_9BURK</name>
<dbReference type="GO" id="GO:1903785">
    <property type="term" value="P:L-valine transmembrane transport"/>
    <property type="evidence" value="ECO:0007669"/>
    <property type="project" value="TreeGrafter"/>
</dbReference>
<evidence type="ECO:0000256" key="5">
    <source>
        <dbReference type="ARBA" id="ARBA00022692"/>
    </source>
</evidence>
<feature type="transmembrane region" description="Helical" evidence="8">
    <location>
        <begin position="69"/>
        <end position="91"/>
    </location>
</feature>
<evidence type="ECO:0000256" key="7">
    <source>
        <dbReference type="ARBA" id="ARBA00023136"/>
    </source>
</evidence>
<evidence type="ECO:0000256" key="8">
    <source>
        <dbReference type="SAM" id="Phobius"/>
    </source>
</evidence>
<comment type="subcellular location">
    <subcellularLocation>
        <location evidence="1">Cell membrane</location>
        <topology evidence="1">Multi-pass membrane protein</topology>
    </subcellularLocation>
</comment>
<feature type="transmembrane region" description="Helical" evidence="8">
    <location>
        <begin position="187"/>
        <end position="206"/>
    </location>
</feature>
<dbReference type="InterPro" id="IPR011606">
    <property type="entry name" value="Brnchd-chn_aa_trnsp_permease"/>
</dbReference>
<dbReference type="PANTHER" id="PTHR34979">
    <property type="entry name" value="INNER MEMBRANE PROTEIN YGAZ"/>
    <property type="match status" value="1"/>
</dbReference>
<feature type="transmembrane region" description="Helical" evidence="8">
    <location>
        <begin position="28"/>
        <end position="49"/>
    </location>
</feature>
<dbReference type="EMBL" id="WEHW01000011">
    <property type="protein sequence ID" value="KAB7651704.1"/>
    <property type="molecule type" value="Genomic_DNA"/>
</dbReference>
<comment type="caution">
    <text evidence="9">The sequence shown here is derived from an EMBL/GenBank/DDBJ whole genome shotgun (WGS) entry which is preliminary data.</text>
</comment>
<reference evidence="9 10" key="1">
    <citation type="submission" date="2019-10" db="EMBL/GenBank/DDBJ databases">
        <title>Genome diversity of Sutterella seckii.</title>
        <authorList>
            <person name="Chaplin A.V."/>
            <person name="Sokolova S.R."/>
            <person name="Mosin K.A."/>
            <person name="Ivanova E.L."/>
            <person name="Kochetkova T.O."/>
            <person name="Goltsov A.Y."/>
            <person name="Trofimov D.Y."/>
            <person name="Efimov B.A."/>
        </authorList>
    </citation>
    <scope>NUCLEOTIDE SEQUENCE [LARGE SCALE GENOMIC DNA]</scope>
    <source>
        <strain evidence="9 10">ASD3426</strain>
    </source>
</reference>
<keyword evidence="6 8" id="KW-1133">Transmembrane helix</keyword>
<dbReference type="GO" id="GO:0005886">
    <property type="term" value="C:plasma membrane"/>
    <property type="evidence" value="ECO:0007669"/>
    <property type="project" value="UniProtKB-SubCell"/>
</dbReference>
<keyword evidence="4" id="KW-1003">Cell membrane</keyword>
<evidence type="ECO:0000256" key="6">
    <source>
        <dbReference type="ARBA" id="ARBA00022989"/>
    </source>
</evidence>
<accession>A0AAI9SDP6</accession>
<proteinExistence type="inferred from homology"/>
<protein>
    <submittedName>
        <fullName evidence="9">AzlC family ABC transporter permease</fullName>
    </submittedName>
</protein>
<dbReference type="Proteomes" id="UP000469462">
    <property type="component" value="Unassembled WGS sequence"/>
</dbReference>
<sequence length="248" mass="26418">MSTPSQTIESTADEPFAEGLLRGIRTTLPLLAGIIPLAFILGTQGAQHGLSGVGMAMMAGLNFAGGSEFAAVALWSAAPSLLVIFMTTWLINSRHIVLGAALTPWVEKANLPVPAKLVSFFLMCDEVWAISMQEVDRRRKLGFPAEKVFSFPFHLGCGLTLWTNWWFFAGLGAALGTSLGDLSRWGFMMAFPATFIGLVVAMRPALSKSAPMVVSGIAAALASLWLPLHWSILIATLLGLTVAAVSNK</sequence>
<dbReference type="PANTHER" id="PTHR34979:SF1">
    <property type="entry name" value="INNER MEMBRANE PROTEIN YGAZ"/>
    <property type="match status" value="1"/>
</dbReference>
<evidence type="ECO:0000256" key="3">
    <source>
        <dbReference type="ARBA" id="ARBA00022448"/>
    </source>
</evidence>
<evidence type="ECO:0000313" key="9">
    <source>
        <dbReference type="EMBL" id="KAB7651704.1"/>
    </source>
</evidence>
<keyword evidence="7 8" id="KW-0472">Membrane</keyword>
<evidence type="ECO:0000256" key="2">
    <source>
        <dbReference type="ARBA" id="ARBA00010735"/>
    </source>
</evidence>
<keyword evidence="5 8" id="KW-0812">Transmembrane</keyword>
<dbReference type="Pfam" id="PF03591">
    <property type="entry name" value="AzlC"/>
    <property type="match status" value="1"/>
</dbReference>
<organism evidence="9 10">
    <name type="scientific">Sutterella seckii</name>
    <dbReference type="NCBI Taxonomy" id="1944635"/>
    <lineage>
        <taxon>Bacteria</taxon>
        <taxon>Pseudomonadati</taxon>
        <taxon>Pseudomonadota</taxon>
        <taxon>Betaproteobacteria</taxon>
        <taxon>Burkholderiales</taxon>
        <taxon>Sutterellaceae</taxon>
        <taxon>Sutterella</taxon>
    </lineage>
</organism>
<feature type="transmembrane region" description="Helical" evidence="8">
    <location>
        <begin position="148"/>
        <end position="167"/>
    </location>
</feature>
<evidence type="ECO:0000256" key="1">
    <source>
        <dbReference type="ARBA" id="ARBA00004651"/>
    </source>
</evidence>
<feature type="transmembrane region" description="Helical" evidence="8">
    <location>
        <begin position="218"/>
        <end position="245"/>
    </location>
</feature>
<evidence type="ECO:0000313" key="10">
    <source>
        <dbReference type="Proteomes" id="UP000469462"/>
    </source>
</evidence>
<comment type="similarity">
    <text evidence="2">Belongs to the AzlC family.</text>
</comment>